<dbReference type="InterPro" id="IPR050083">
    <property type="entry name" value="HtpX_protease"/>
</dbReference>
<dbReference type="GO" id="GO:0005886">
    <property type="term" value="C:plasma membrane"/>
    <property type="evidence" value="ECO:0007669"/>
    <property type="project" value="UniProtKB-SubCell"/>
</dbReference>
<evidence type="ECO:0000256" key="1">
    <source>
        <dbReference type="ARBA" id="ARBA00004651"/>
    </source>
</evidence>
<sequence>MDVQRNRVKAVVLLAGLSALGLLAGSWFGPAGLLVAAVVVVGLNCYVVRRSDTIALRAMRAYPVSEAEQPVLHRVVRELTAPARVPMPRLYVSPTRAVNAFATGRDPAHAAVCCTEGILELLDERELRAVVGHELAHIRRGDTVVSSMAGAVASVVMVAAGLRVLGGGRDGGQAGPVGRALLTVLGPVAAAVVRATVMPAREYEADAEASRITGDPLGLAAALRKLDASTRRLVLPPERDIVATSHLMIASPLQQTGLAKLFASHPPMAERVARLEQRAGYRR</sequence>
<dbReference type="Pfam" id="PF01435">
    <property type="entry name" value="Peptidase_M48"/>
    <property type="match status" value="1"/>
</dbReference>
<dbReference type="PANTHER" id="PTHR43221">
    <property type="entry name" value="PROTEASE HTPX"/>
    <property type="match status" value="1"/>
</dbReference>
<dbReference type="OrthoDB" id="15218at2"/>
<dbReference type="InterPro" id="IPR001915">
    <property type="entry name" value="Peptidase_M48"/>
</dbReference>
<reference evidence="13 14" key="1">
    <citation type="submission" date="2018-09" db="EMBL/GenBank/DDBJ databases">
        <title>Isolation, diversity and antifungal activity of actinobacteria from wheat.</title>
        <authorList>
            <person name="Han C."/>
        </authorList>
    </citation>
    <scope>NUCLEOTIDE SEQUENCE [LARGE SCALE GENOMIC DNA]</scope>
    <source>
        <strain evidence="13 14">NEAU-YY265</strain>
    </source>
</reference>
<dbReference type="RefSeq" id="WP_119659861.1">
    <property type="nucleotide sequence ID" value="NZ_QUAL01000094.1"/>
</dbReference>
<dbReference type="GO" id="GO:0004222">
    <property type="term" value="F:metalloendopeptidase activity"/>
    <property type="evidence" value="ECO:0007669"/>
    <property type="project" value="InterPro"/>
</dbReference>
<evidence type="ECO:0000256" key="9">
    <source>
        <dbReference type="ARBA" id="ARBA00023049"/>
    </source>
</evidence>
<name>A0A418KSU4_9ACTN</name>
<dbReference type="GO" id="GO:0046872">
    <property type="term" value="F:metal ion binding"/>
    <property type="evidence" value="ECO:0007669"/>
    <property type="project" value="UniProtKB-KW"/>
</dbReference>
<evidence type="ECO:0000256" key="3">
    <source>
        <dbReference type="ARBA" id="ARBA00022670"/>
    </source>
</evidence>
<keyword evidence="14" id="KW-1185">Reference proteome</keyword>
<keyword evidence="2" id="KW-1003">Cell membrane</keyword>
<organism evidence="13 14">
    <name type="scientific">Jiangella rhizosphaerae</name>
    <dbReference type="NCBI Taxonomy" id="2293569"/>
    <lineage>
        <taxon>Bacteria</taxon>
        <taxon>Bacillati</taxon>
        <taxon>Actinomycetota</taxon>
        <taxon>Actinomycetes</taxon>
        <taxon>Jiangellales</taxon>
        <taxon>Jiangellaceae</taxon>
        <taxon>Jiangella</taxon>
    </lineage>
</organism>
<dbReference type="Proteomes" id="UP000284057">
    <property type="component" value="Unassembled WGS sequence"/>
</dbReference>
<comment type="subcellular location">
    <subcellularLocation>
        <location evidence="1">Cell membrane</location>
        <topology evidence="1">Multi-pass membrane protein</topology>
    </subcellularLocation>
</comment>
<evidence type="ECO:0000256" key="4">
    <source>
        <dbReference type="ARBA" id="ARBA00022692"/>
    </source>
</evidence>
<evidence type="ECO:0000256" key="7">
    <source>
        <dbReference type="ARBA" id="ARBA00022833"/>
    </source>
</evidence>
<evidence type="ECO:0000259" key="12">
    <source>
        <dbReference type="Pfam" id="PF01435"/>
    </source>
</evidence>
<dbReference type="GO" id="GO:0006508">
    <property type="term" value="P:proteolysis"/>
    <property type="evidence" value="ECO:0007669"/>
    <property type="project" value="UniProtKB-KW"/>
</dbReference>
<evidence type="ECO:0000256" key="10">
    <source>
        <dbReference type="ARBA" id="ARBA00023136"/>
    </source>
</evidence>
<keyword evidence="10" id="KW-0472">Membrane</keyword>
<evidence type="ECO:0000256" key="5">
    <source>
        <dbReference type="ARBA" id="ARBA00022723"/>
    </source>
</evidence>
<evidence type="ECO:0000313" key="13">
    <source>
        <dbReference type="EMBL" id="RIQ26897.1"/>
    </source>
</evidence>
<dbReference type="PANTHER" id="PTHR43221:SF1">
    <property type="entry name" value="PROTEASE HTPX"/>
    <property type="match status" value="1"/>
</dbReference>
<keyword evidence="4" id="KW-0812">Transmembrane</keyword>
<proteinExistence type="inferred from homology"/>
<keyword evidence="5" id="KW-0479">Metal-binding</keyword>
<protein>
    <submittedName>
        <fullName evidence="13">Protease HtpX</fullName>
    </submittedName>
</protein>
<dbReference type="AlphaFoldDB" id="A0A418KSU4"/>
<gene>
    <name evidence="13" type="ORF">DY240_10430</name>
</gene>
<keyword evidence="3 11" id="KW-0645">Protease</keyword>
<keyword evidence="6 11" id="KW-0378">Hydrolase</keyword>
<keyword evidence="8" id="KW-1133">Transmembrane helix</keyword>
<comment type="cofactor">
    <cofactor evidence="11">
        <name>Zn(2+)</name>
        <dbReference type="ChEBI" id="CHEBI:29105"/>
    </cofactor>
    <text evidence="11">Binds 1 zinc ion per subunit.</text>
</comment>
<evidence type="ECO:0000256" key="11">
    <source>
        <dbReference type="RuleBase" id="RU003983"/>
    </source>
</evidence>
<evidence type="ECO:0000256" key="8">
    <source>
        <dbReference type="ARBA" id="ARBA00022989"/>
    </source>
</evidence>
<feature type="domain" description="Peptidase M48" evidence="12">
    <location>
        <begin position="67"/>
        <end position="278"/>
    </location>
</feature>
<accession>A0A418KSU4</accession>
<comment type="similarity">
    <text evidence="11">Belongs to the peptidase M48 family.</text>
</comment>
<keyword evidence="7 11" id="KW-0862">Zinc</keyword>
<evidence type="ECO:0000256" key="6">
    <source>
        <dbReference type="ARBA" id="ARBA00022801"/>
    </source>
</evidence>
<evidence type="ECO:0000313" key="14">
    <source>
        <dbReference type="Proteomes" id="UP000284057"/>
    </source>
</evidence>
<keyword evidence="9 11" id="KW-0482">Metalloprotease</keyword>
<evidence type="ECO:0000256" key="2">
    <source>
        <dbReference type="ARBA" id="ARBA00022475"/>
    </source>
</evidence>
<dbReference type="Gene3D" id="3.30.2010.10">
    <property type="entry name" value="Metalloproteases ('zincins'), catalytic domain"/>
    <property type="match status" value="1"/>
</dbReference>
<comment type="caution">
    <text evidence="13">The sequence shown here is derived from an EMBL/GenBank/DDBJ whole genome shotgun (WGS) entry which is preliminary data.</text>
</comment>
<dbReference type="EMBL" id="QUAL01000094">
    <property type="protein sequence ID" value="RIQ26897.1"/>
    <property type="molecule type" value="Genomic_DNA"/>
</dbReference>